<gene>
    <name evidence="3" type="ORF">R70211_06240</name>
</gene>
<evidence type="ECO:0000259" key="2">
    <source>
        <dbReference type="PROSITE" id="PS50943"/>
    </source>
</evidence>
<evidence type="ECO:0000256" key="1">
    <source>
        <dbReference type="ARBA" id="ARBA00023125"/>
    </source>
</evidence>
<evidence type="ECO:0000313" key="3">
    <source>
        <dbReference type="EMBL" id="CAE6950590.1"/>
    </source>
</evidence>
<dbReference type="GO" id="GO:0003700">
    <property type="term" value="F:DNA-binding transcription factor activity"/>
    <property type="evidence" value="ECO:0007669"/>
    <property type="project" value="TreeGrafter"/>
</dbReference>
<keyword evidence="4" id="KW-1185">Reference proteome</keyword>
<dbReference type="CDD" id="cd00093">
    <property type="entry name" value="HTH_XRE"/>
    <property type="match status" value="1"/>
</dbReference>
<dbReference type="InterPro" id="IPR010982">
    <property type="entry name" value="Lambda_DNA-bd_dom_sf"/>
</dbReference>
<dbReference type="PANTHER" id="PTHR46797:SF10">
    <property type="entry name" value="BLR1115 PROTEIN"/>
    <property type="match status" value="1"/>
</dbReference>
<dbReference type="CDD" id="cd02209">
    <property type="entry name" value="cupin_XRE_C"/>
    <property type="match status" value="1"/>
</dbReference>
<feature type="domain" description="HTH cro/C1-type" evidence="2">
    <location>
        <begin position="34"/>
        <end position="88"/>
    </location>
</feature>
<protein>
    <recommendedName>
        <fullName evidence="2">HTH cro/C1-type domain-containing protein</fullName>
    </recommendedName>
</protein>
<dbReference type="PANTHER" id="PTHR46797">
    <property type="entry name" value="HTH-TYPE TRANSCRIPTIONAL REGULATOR"/>
    <property type="match status" value="1"/>
</dbReference>
<evidence type="ECO:0000313" key="4">
    <source>
        <dbReference type="Proteomes" id="UP000675121"/>
    </source>
</evidence>
<dbReference type="InterPro" id="IPR050807">
    <property type="entry name" value="TransReg_Diox_bact_type"/>
</dbReference>
<dbReference type="Pfam" id="PF01381">
    <property type="entry name" value="HTH_3"/>
    <property type="match status" value="1"/>
</dbReference>
<dbReference type="Gene3D" id="1.10.260.40">
    <property type="entry name" value="lambda repressor-like DNA-binding domains"/>
    <property type="match status" value="1"/>
</dbReference>
<sequence>MILAFNGSPPFIDSDLFMSESSAIDLTEAISSRVKTEREARNWSLSELAERSGVSKAMISKVERGEASPTATVLGRLSGAFGLTLSTLLALAEQTGERLARHAGQPVWQDPETGYTRRRISPPTGGVLELLEIELPVGVRVPYPPDAFVFQHQQIWVTKGVLTFREGQQVYRLAEGDCLQLGAPAECEFFNGGDAVCCYVVGLVRR</sequence>
<dbReference type="InterPro" id="IPR011051">
    <property type="entry name" value="RmlC_Cupin_sf"/>
</dbReference>
<comment type="caution">
    <text evidence="3">The sequence shown here is derived from an EMBL/GenBank/DDBJ whole genome shotgun (WGS) entry which is preliminary data.</text>
</comment>
<dbReference type="EMBL" id="CAJNAS010000023">
    <property type="protein sequence ID" value="CAE6950590.1"/>
    <property type="molecule type" value="Genomic_DNA"/>
</dbReference>
<dbReference type="PROSITE" id="PS50943">
    <property type="entry name" value="HTH_CROC1"/>
    <property type="match status" value="1"/>
</dbReference>
<dbReference type="GO" id="GO:0003677">
    <property type="term" value="F:DNA binding"/>
    <property type="evidence" value="ECO:0007669"/>
    <property type="project" value="UniProtKB-KW"/>
</dbReference>
<reference evidence="3" key="1">
    <citation type="submission" date="2021-02" db="EMBL/GenBank/DDBJ databases">
        <authorList>
            <person name="Vanwijnsberghe S."/>
        </authorList>
    </citation>
    <scope>NUCLEOTIDE SEQUENCE</scope>
    <source>
        <strain evidence="3">R-70211</strain>
    </source>
</reference>
<dbReference type="GO" id="GO:0005829">
    <property type="term" value="C:cytosol"/>
    <property type="evidence" value="ECO:0007669"/>
    <property type="project" value="TreeGrafter"/>
</dbReference>
<keyword evidence="1" id="KW-0238">DNA-binding</keyword>
<proteinExistence type="predicted"/>
<organism evidence="3 4">
    <name type="scientific">Paraburkholderia domus</name>
    <dbReference type="NCBI Taxonomy" id="2793075"/>
    <lineage>
        <taxon>Bacteria</taxon>
        <taxon>Pseudomonadati</taxon>
        <taxon>Pseudomonadota</taxon>
        <taxon>Betaproteobacteria</taxon>
        <taxon>Burkholderiales</taxon>
        <taxon>Burkholderiaceae</taxon>
        <taxon>Paraburkholderia</taxon>
    </lineage>
</organism>
<dbReference type="SUPFAM" id="SSF51182">
    <property type="entry name" value="RmlC-like cupins"/>
    <property type="match status" value="1"/>
</dbReference>
<dbReference type="Proteomes" id="UP000675121">
    <property type="component" value="Unassembled WGS sequence"/>
</dbReference>
<accession>A0A9N8R6B4</accession>
<name>A0A9N8R6B4_9BURK</name>
<dbReference type="AlphaFoldDB" id="A0A9N8R6B4"/>
<dbReference type="SUPFAM" id="SSF47413">
    <property type="entry name" value="lambda repressor-like DNA-binding domains"/>
    <property type="match status" value="1"/>
</dbReference>
<dbReference type="InterPro" id="IPR001387">
    <property type="entry name" value="Cro/C1-type_HTH"/>
</dbReference>
<dbReference type="SMART" id="SM00530">
    <property type="entry name" value="HTH_XRE"/>
    <property type="match status" value="1"/>
</dbReference>